<comment type="cofactor">
    <cofactor evidence="1">
        <name>Zn(2+)</name>
        <dbReference type="ChEBI" id="CHEBI:29105"/>
    </cofactor>
</comment>
<gene>
    <name evidence="6" type="primary">gloB_1</name>
    <name evidence="6" type="ORF">KMAL_19040</name>
</gene>
<dbReference type="EMBL" id="POTC01000024">
    <property type="protein sequence ID" value="POF62418.1"/>
    <property type="molecule type" value="Genomic_DNA"/>
</dbReference>
<keyword evidence="4" id="KW-0862">Zinc</keyword>
<dbReference type="SMART" id="SM00849">
    <property type="entry name" value="Lactamase_B"/>
    <property type="match status" value="1"/>
</dbReference>
<evidence type="ECO:0000259" key="5">
    <source>
        <dbReference type="SMART" id="SM00849"/>
    </source>
</evidence>
<evidence type="ECO:0000313" key="6">
    <source>
        <dbReference type="EMBL" id="POF62418.1"/>
    </source>
</evidence>
<name>A0A2S3W0R6_9PROT</name>
<dbReference type="Pfam" id="PF00753">
    <property type="entry name" value="Lactamase_B"/>
    <property type="match status" value="1"/>
</dbReference>
<dbReference type="InterPro" id="IPR001279">
    <property type="entry name" value="Metallo-B-lactamas"/>
</dbReference>
<evidence type="ECO:0000256" key="2">
    <source>
        <dbReference type="ARBA" id="ARBA00022723"/>
    </source>
</evidence>
<dbReference type="PANTHER" id="PTHR46233:SF3">
    <property type="entry name" value="HYDROXYACYLGLUTATHIONE HYDROLASE GLOC"/>
    <property type="match status" value="1"/>
</dbReference>
<keyword evidence="3 6" id="KW-0378">Hydrolase</keyword>
<dbReference type="GO" id="GO:0046872">
    <property type="term" value="F:metal ion binding"/>
    <property type="evidence" value="ECO:0007669"/>
    <property type="project" value="UniProtKB-KW"/>
</dbReference>
<dbReference type="Proteomes" id="UP000237344">
    <property type="component" value="Unassembled WGS sequence"/>
</dbReference>
<dbReference type="AlphaFoldDB" id="A0A2S3W0R6"/>
<feature type="domain" description="Metallo-beta-lactamase" evidence="5">
    <location>
        <begin position="18"/>
        <end position="205"/>
    </location>
</feature>
<evidence type="ECO:0000256" key="3">
    <source>
        <dbReference type="ARBA" id="ARBA00022801"/>
    </source>
</evidence>
<evidence type="ECO:0000256" key="4">
    <source>
        <dbReference type="ARBA" id="ARBA00022833"/>
    </source>
</evidence>
<evidence type="ECO:0000313" key="7">
    <source>
        <dbReference type="Proteomes" id="UP000237344"/>
    </source>
</evidence>
<dbReference type="PANTHER" id="PTHR46233">
    <property type="entry name" value="HYDROXYACYLGLUTATHIONE HYDROLASE GLOC"/>
    <property type="match status" value="1"/>
</dbReference>
<protein>
    <submittedName>
        <fullName evidence="6">Hydroxyacylglutathione hydrolase</fullName>
        <ecNumber evidence="6">3.1.2.6</ecNumber>
    </submittedName>
</protein>
<reference evidence="6 7" key="1">
    <citation type="submission" date="2018-01" db="EMBL/GenBank/DDBJ databases">
        <title>Draft Genome Sequence of Komagataeibacter maltaceti LMG 1529, a Vinegar Producing Acetic Acid Bacterium Isolated from Malt Vinegar Brewery Acetifiers.</title>
        <authorList>
            <person name="Zhang Q."/>
            <person name="Hollensteiner J."/>
            <person name="Poehlein A."/>
            <person name="Daniel R."/>
        </authorList>
    </citation>
    <scope>NUCLEOTIDE SEQUENCE [LARGE SCALE GENOMIC DNA]</scope>
    <source>
        <strain evidence="6 7">LMG 1529</strain>
    </source>
</reference>
<proteinExistence type="predicted"/>
<keyword evidence="7" id="KW-1185">Reference proteome</keyword>
<dbReference type="EC" id="3.1.2.6" evidence="6"/>
<comment type="caution">
    <text evidence="6">The sequence shown here is derived from an EMBL/GenBank/DDBJ whole genome shotgun (WGS) entry which is preliminary data.</text>
</comment>
<organism evidence="6 7">
    <name type="scientific">Novacetimonas maltaceti</name>
    <dbReference type="NCBI Taxonomy" id="1203393"/>
    <lineage>
        <taxon>Bacteria</taxon>
        <taxon>Pseudomonadati</taxon>
        <taxon>Pseudomonadota</taxon>
        <taxon>Alphaproteobacteria</taxon>
        <taxon>Acetobacterales</taxon>
        <taxon>Acetobacteraceae</taxon>
        <taxon>Novacetimonas</taxon>
    </lineage>
</organism>
<keyword evidence="2" id="KW-0479">Metal-binding</keyword>
<evidence type="ECO:0000256" key="1">
    <source>
        <dbReference type="ARBA" id="ARBA00001947"/>
    </source>
</evidence>
<dbReference type="GO" id="GO:0004416">
    <property type="term" value="F:hydroxyacylglutathione hydrolase activity"/>
    <property type="evidence" value="ECO:0007669"/>
    <property type="project" value="UniProtKB-EC"/>
</dbReference>
<dbReference type="Gene3D" id="3.60.15.10">
    <property type="entry name" value="Ribonuclease Z/Hydroxyacylglutathione hydrolase-like"/>
    <property type="match status" value="1"/>
</dbReference>
<dbReference type="InterPro" id="IPR051453">
    <property type="entry name" value="MBL_Glyoxalase_II"/>
</dbReference>
<dbReference type="OrthoDB" id="9802991at2"/>
<sequence length="222" mass="24113">MSQPSSLALEVVPVTAFAQNCSILWDRRSRHAVVVDPGGDVPRLLQVIADRNLTVDAIILTHGHLDHAGGADALRDALSERQGGEKVPLIGPDARDQFLLESITQQAARFGVEGMHDAHVDRFVTDGERLNLLGHEFQVLHVPGHTPGHVVFFNPQTRFAFVGDTLFQGSVGRTDFPYGDADVLKEAIVRQLLPLGDDVTILPGHGPTTTIGAERQGNLFLR</sequence>
<dbReference type="InterPro" id="IPR036866">
    <property type="entry name" value="RibonucZ/Hydroxyglut_hydro"/>
</dbReference>
<dbReference type="SUPFAM" id="SSF56281">
    <property type="entry name" value="Metallo-hydrolase/oxidoreductase"/>
    <property type="match status" value="1"/>
</dbReference>
<dbReference type="CDD" id="cd07737">
    <property type="entry name" value="YcbL-like_MBL-fold"/>
    <property type="match status" value="1"/>
</dbReference>
<accession>A0A2S3W0R6</accession>
<dbReference type="RefSeq" id="WP_110095488.1">
    <property type="nucleotide sequence ID" value="NZ_NKUE01000007.1"/>
</dbReference>